<organism evidence="1">
    <name type="scientific">Anguilla anguilla</name>
    <name type="common">European freshwater eel</name>
    <name type="synonym">Muraena anguilla</name>
    <dbReference type="NCBI Taxonomy" id="7936"/>
    <lineage>
        <taxon>Eukaryota</taxon>
        <taxon>Metazoa</taxon>
        <taxon>Chordata</taxon>
        <taxon>Craniata</taxon>
        <taxon>Vertebrata</taxon>
        <taxon>Euteleostomi</taxon>
        <taxon>Actinopterygii</taxon>
        <taxon>Neopterygii</taxon>
        <taxon>Teleostei</taxon>
        <taxon>Anguilliformes</taxon>
        <taxon>Anguillidae</taxon>
        <taxon>Anguilla</taxon>
    </lineage>
</organism>
<reference evidence="1" key="1">
    <citation type="submission" date="2014-11" db="EMBL/GenBank/DDBJ databases">
        <authorList>
            <person name="Amaro Gonzalez C."/>
        </authorList>
    </citation>
    <scope>NUCLEOTIDE SEQUENCE</scope>
</reference>
<name>A0A0E9PKW6_ANGAN</name>
<accession>A0A0E9PKW6</accession>
<evidence type="ECO:0000313" key="1">
    <source>
        <dbReference type="EMBL" id="JAH05256.1"/>
    </source>
</evidence>
<dbReference type="AlphaFoldDB" id="A0A0E9PKW6"/>
<reference evidence="1" key="2">
    <citation type="journal article" date="2015" name="Fish Shellfish Immunol.">
        <title>Early steps in the European eel (Anguilla anguilla)-Vibrio vulnificus interaction in the gills: Role of the RtxA13 toxin.</title>
        <authorList>
            <person name="Callol A."/>
            <person name="Pajuelo D."/>
            <person name="Ebbesson L."/>
            <person name="Teles M."/>
            <person name="MacKenzie S."/>
            <person name="Amaro C."/>
        </authorList>
    </citation>
    <scope>NUCLEOTIDE SEQUENCE</scope>
</reference>
<dbReference type="EMBL" id="GBXM01103321">
    <property type="protein sequence ID" value="JAH05256.1"/>
    <property type="molecule type" value="Transcribed_RNA"/>
</dbReference>
<protein>
    <submittedName>
        <fullName evidence="1">Uncharacterized protein</fullName>
    </submittedName>
</protein>
<sequence>MGEGLSFSYSQGSFWSFGVLLTVE</sequence>
<proteinExistence type="predicted"/>